<proteinExistence type="predicted"/>
<dbReference type="STRING" id="1227457.C451_02078"/>
<evidence type="ECO:0000256" key="1">
    <source>
        <dbReference type="SAM" id="MobiDB-lite"/>
    </source>
</evidence>
<reference evidence="2 3" key="1">
    <citation type="journal article" date="2014" name="PLoS Genet.">
        <title>Phylogenetically driven sequencing of extremely halophilic archaea reveals strategies for static and dynamic osmo-response.</title>
        <authorList>
            <person name="Becker E.A."/>
            <person name="Seitzer P.M."/>
            <person name="Tritt A."/>
            <person name="Larsen D."/>
            <person name="Krusor M."/>
            <person name="Yao A.I."/>
            <person name="Wu D."/>
            <person name="Madern D."/>
            <person name="Eisen J.A."/>
            <person name="Darling A.E."/>
            <person name="Facciotti M.T."/>
        </authorList>
    </citation>
    <scope>NUCLEOTIDE SEQUENCE [LARGE SCALE GENOMIC DNA]</scope>
    <source>
        <strain evidence="2 3">JCM 13552</strain>
    </source>
</reference>
<evidence type="ECO:0000313" key="2">
    <source>
        <dbReference type="EMBL" id="EMA56474.1"/>
    </source>
</evidence>
<keyword evidence="3" id="KW-1185">Reference proteome</keyword>
<dbReference type="PATRIC" id="fig|1227457.3.peg.370"/>
<dbReference type="SUPFAM" id="SSF46785">
    <property type="entry name" value="Winged helix' DNA-binding domain"/>
    <property type="match status" value="1"/>
</dbReference>
<gene>
    <name evidence="2" type="ORF">C451_02078</name>
</gene>
<dbReference type="Proteomes" id="UP000011680">
    <property type="component" value="Unassembled WGS sequence"/>
</dbReference>
<dbReference type="Gene3D" id="1.10.10.10">
    <property type="entry name" value="Winged helix-like DNA-binding domain superfamily/Winged helix DNA-binding domain"/>
    <property type="match status" value="1"/>
</dbReference>
<dbReference type="EMBL" id="AOMF01000037">
    <property type="protein sequence ID" value="EMA56474.1"/>
    <property type="molecule type" value="Genomic_DNA"/>
</dbReference>
<dbReference type="InterPro" id="IPR036388">
    <property type="entry name" value="WH-like_DNA-bd_sf"/>
</dbReference>
<feature type="region of interest" description="Disordered" evidence="1">
    <location>
        <begin position="13"/>
        <end position="32"/>
    </location>
</feature>
<organism evidence="2 3">
    <name type="scientific">Halococcus thailandensis JCM 13552</name>
    <dbReference type="NCBI Taxonomy" id="1227457"/>
    <lineage>
        <taxon>Archaea</taxon>
        <taxon>Methanobacteriati</taxon>
        <taxon>Methanobacteriota</taxon>
        <taxon>Stenosarchaea group</taxon>
        <taxon>Halobacteria</taxon>
        <taxon>Halobacteriales</taxon>
        <taxon>Halococcaceae</taxon>
        <taxon>Halococcus</taxon>
    </lineage>
</organism>
<sequence>MFMLMALQERHMRPDAEIADPTQGPQSVTDGEFDSWRALQKATDKKRADIISDIVGHPSGVASVEELDYMNPPLSDDAIRRHLNTLEDVGVVREREFKSGERLRDYPYKFYELTEEARELFDRNGLFPKEAWQRQYQAVEKTARIREIEEMPRPGA</sequence>
<comment type="caution">
    <text evidence="2">The sequence shown here is derived from an EMBL/GenBank/DDBJ whole genome shotgun (WGS) entry which is preliminary data.</text>
</comment>
<evidence type="ECO:0000313" key="3">
    <source>
        <dbReference type="Proteomes" id="UP000011680"/>
    </source>
</evidence>
<name>M0NH89_9EURY</name>
<protein>
    <submittedName>
        <fullName evidence="2">Uncharacterized protein</fullName>
    </submittedName>
</protein>
<accession>M0NH89</accession>
<dbReference type="AlphaFoldDB" id="M0NH89"/>
<dbReference type="eggNOG" id="arCOG01868">
    <property type="taxonomic scope" value="Archaea"/>
</dbReference>
<dbReference type="InterPro" id="IPR036390">
    <property type="entry name" value="WH_DNA-bd_sf"/>
</dbReference>